<feature type="transmembrane region" description="Helical" evidence="1">
    <location>
        <begin position="43"/>
        <end position="64"/>
    </location>
</feature>
<proteinExistence type="predicted"/>
<name>A0A7J0DTP3_9ERIC</name>
<feature type="domain" description="DUF4220" evidence="2">
    <location>
        <begin position="50"/>
        <end position="93"/>
    </location>
</feature>
<evidence type="ECO:0000256" key="1">
    <source>
        <dbReference type="SAM" id="Phobius"/>
    </source>
</evidence>
<keyword evidence="1" id="KW-0472">Membrane</keyword>
<feature type="transmembrane region" description="Helical" evidence="1">
    <location>
        <begin position="84"/>
        <end position="101"/>
    </location>
</feature>
<dbReference type="Pfam" id="PF04578">
    <property type="entry name" value="DUF594"/>
    <property type="match status" value="1"/>
</dbReference>
<gene>
    <name evidence="3" type="ORF">Acr_00g0079100</name>
</gene>
<sequence length="721" mass="82667">MDKIEKWKNLWEILDLRLVILISLILQAFLIFSAPLRKRLSTAYIITPMWFAYLLADATANFALGLISKSQGDAAGPFKDPDLLAFWAPFLLCWAVAYAFFKSFPKHELWLPTGLMFVAGLIKYTERTRSLYLASSRRFRESLFKEPDPGPNYAEFMDEYTSKKGLPTKVEIILEPCSPNRSGDDGRSEILSDLEVLQCAYRYFDTFKGLIANLIYRFPERNQSRDFFLKQTARDAFKVVEVELNFFYEILYTKPLCSSNLMEKKEFKKFDIGITYTLLFGAIAFDLIASAMVLYSDWTAVALTKSENPYRVTVMLRKALNVERVRWPKNPGKPWTFSFGFGTIMKIVRRRWSESLSKYNLINYCLHPRAKWWEATIGFFGLTNMLDGLKYVETVDFPNALRDFIFNELKVKSEMADDLETAKEIYSARGDWVLRFEDGTHLLPWINGVDYEESLILWHIATELCFNCDERSTDTNTLCGNTNSGDGQNVNFRSLSKLLSDYMLYLLIMQDTMLSTVGGIWQIRLRDTCAEVKKFLRGRKIGEVEEEKSCCLSIFPCGKCFCGSGLEEGQQNNQVRTNNTPTKKSFLSSIFLCCFTKCCSKDEKGRTELQKQACESILAVTTVVEPIYVNGDRSQSVLFDACRLAKELMKSKDKKWEIISKVWVELLCHAACHCKASIHAAQLSKGGQLLTLVWLLMARFGLGSQFHKPERSLRAKLIVGK</sequence>
<feature type="transmembrane region" description="Helical" evidence="1">
    <location>
        <begin position="16"/>
        <end position="36"/>
    </location>
</feature>
<evidence type="ECO:0000313" key="3">
    <source>
        <dbReference type="EMBL" id="GFS42293.1"/>
    </source>
</evidence>
<protein>
    <submittedName>
        <fullName evidence="3">Transmembrane protein, putative</fullName>
    </submittedName>
</protein>
<dbReference type="EMBL" id="BJWL01000397">
    <property type="protein sequence ID" value="GFS42293.1"/>
    <property type="molecule type" value="Genomic_DNA"/>
</dbReference>
<accession>A0A7J0DTP3</accession>
<dbReference type="OrthoDB" id="1689146at2759"/>
<dbReference type="InterPro" id="IPR007658">
    <property type="entry name" value="DUF594"/>
</dbReference>
<dbReference type="AlphaFoldDB" id="A0A7J0DTP3"/>
<feature type="transmembrane region" description="Helical" evidence="1">
    <location>
        <begin position="272"/>
        <end position="295"/>
    </location>
</feature>
<feature type="domain" description="DUF4220" evidence="2">
    <location>
        <begin position="95"/>
        <end position="254"/>
    </location>
</feature>
<feature type="domain" description="DUF4220" evidence="2">
    <location>
        <begin position="264"/>
        <end position="364"/>
    </location>
</feature>
<dbReference type="PANTHER" id="PTHR31325">
    <property type="entry name" value="OS01G0798800 PROTEIN-RELATED"/>
    <property type="match status" value="1"/>
</dbReference>
<reference evidence="4" key="1">
    <citation type="submission" date="2019-07" db="EMBL/GenBank/DDBJ databases">
        <title>De Novo Assembly of kiwifruit Actinidia rufa.</title>
        <authorList>
            <person name="Sugita-Konishi S."/>
            <person name="Sato K."/>
            <person name="Mori E."/>
            <person name="Abe Y."/>
            <person name="Kisaki G."/>
            <person name="Hamano K."/>
            <person name="Suezawa K."/>
            <person name="Otani M."/>
            <person name="Fukuda T."/>
            <person name="Manabe T."/>
            <person name="Gomi K."/>
            <person name="Tabuchi M."/>
            <person name="Akimitsu K."/>
            <person name="Kataoka I."/>
        </authorList>
    </citation>
    <scope>NUCLEOTIDE SEQUENCE [LARGE SCALE GENOMIC DNA]</scope>
    <source>
        <strain evidence="4">cv. Fuchu</strain>
    </source>
</reference>
<keyword evidence="1" id="KW-1133">Transmembrane helix</keyword>
<dbReference type="Pfam" id="PF13968">
    <property type="entry name" value="DUF4220"/>
    <property type="match status" value="3"/>
</dbReference>
<dbReference type="InterPro" id="IPR025315">
    <property type="entry name" value="DUF4220"/>
</dbReference>
<dbReference type="Proteomes" id="UP000585474">
    <property type="component" value="Unassembled WGS sequence"/>
</dbReference>
<evidence type="ECO:0000313" key="4">
    <source>
        <dbReference type="Proteomes" id="UP000585474"/>
    </source>
</evidence>
<comment type="caution">
    <text evidence="3">The sequence shown here is derived from an EMBL/GenBank/DDBJ whole genome shotgun (WGS) entry which is preliminary data.</text>
</comment>
<keyword evidence="1 3" id="KW-0812">Transmembrane</keyword>
<organism evidence="3 4">
    <name type="scientific">Actinidia rufa</name>
    <dbReference type="NCBI Taxonomy" id="165716"/>
    <lineage>
        <taxon>Eukaryota</taxon>
        <taxon>Viridiplantae</taxon>
        <taxon>Streptophyta</taxon>
        <taxon>Embryophyta</taxon>
        <taxon>Tracheophyta</taxon>
        <taxon>Spermatophyta</taxon>
        <taxon>Magnoliopsida</taxon>
        <taxon>eudicotyledons</taxon>
        <taxon>Gunneridae</taxon>
        <taxon>Pentapetalae</taxon>
        <taxon>asterids</taxon>
        <taxon>Ericales</taxon>
        <taxon>Actinidiaceae</taxon>
        <taxon>Actinidia</taxon>
    </lineage>
</organism>
<evidence type="ECO:0000259" key="2">
    <source>
        <dbReference type="Pfam" id="PF13968"/>
    </source>
</evidence>
<keyword evidence="4" id="KW-1185">Reference proteome</keyword>